<dbReference type="Gene3D" id="3.40.800.20">
    <property type="entry name" value="Histone deacetylase domain"/>
    <property type="match status" value="1"/>
</dbReference>
<sequence>MTTAYITHEACLHHEMDPGHPEEPGRVRVIQDQLIAAGLFDYLSQHEAPEVTVEQLDRVHTRLHIEEIFAMAPSSGLVRIDPDTSMGPGTLPAALRSAGAGVLATDLVMAQEVENAFCNVRPPGHHAERDKAMGFCFFNNVAVAAAHAMEVHGLKRVAIVDFDVHFGNGTEAIFADDERVMVCSTFEDNLYPFSPFATASNRLINAPLYAGSKGYEFREAISEIWLPSLRKFKPQMIFISAGFDAHLEDDMAHLMLNQRDYAWVTEQIQEVADKYAKGRIVSMLEGGYALGALARSVMEHVRVLMRLGGKV</sequence>
<protein>
    <submittedName>
        <fullName evidence="3">Deacetylase</fullName>
    </submittedName>
</protein>
<name>A0A3E0WKV1_9GAMM</name>
<dbReference type="RefSeq" id="WP_116348282.1">
    <property type="nucleotide sequence ID" value="NZ_NFZW01000021.1"/>
</dbReference>
<dbReference type="Pfam" id="PF00850">
    <property type="entry name" value="Hist_deacetyl"/>
    <property type="match status" value="1"/>
</dbReference>
<comment type="caution">
    <text evidence="3">The sequence shown here is derived from an EMBL/GenBank/DDBJ whole genome shotgun (WGS) entry which is preliminary data.</text>
</comment>
<dbReference type="PRINTS" id="PR01270">
    <property type="entry name" value="HDASUPER"/>
</dbReference>
<dbReference type="InterPro" id="IPR037138">
    <property type="entry name" value="His_deacetylse_dom_sf"/>
</dbReference>
<keyword evidence="4" id="KW-1185">Reference proteome</keyword>
<gene>
    <name evidence="3" type="ORF">CAL65_17355</name>
</gene>
<dbReference type="InterPro" id="IPR023801">
    <property type="entry name" value="His_deacetylse_dom"/>
</dbReference>
<proteinExistence type="inferred from homology"/>
<dbReference type="SUPFAM" id="SSF52768">
    <property type="entry name" value="Arginase/deacetylase"/>
    <property type="match status" value="1"/>
</dbReference>
<dbReference type="InterPro" id="IPR000286">
    <property type="entry name" value="HDACs"/>
</dbReference>
<reference evidence="4" key="1">
    <citation type="submission" date="2017-05" db="EMBL/GenBank/DDBJ databases">
        <authorList>
            <person name="Sharma S."/>
            <person name="Sidhu C."/>
            <person name="Pinnaka A.K."/>
        </authorList>
    </citation>
    <scope>NUCLEOTIDE SEQUENCE [LARGE SCALE GENOMIC DNA]</scope>
    <source>
        <strain evidence="4">AK93</strain>
    </source>
</reference>
<organism evidence="3 4">
    <name type="scientific">Alkalilimnicola ehrlichii</name>
    <dbReference type="NCBI Taxonomy" id="351052"/>
    <lineage>
        <taxon>Bacteria</taxon>
        <taxon>Pseudomonadati</taxon>
        <taxon>Pseudomonadota</taxon>
        <taxon>Gammaproteobacteria</taxon>
        <taxon>Chromatiales</taxon>
        <taxon>Ectothiorhodospiraceae</taxon>
        <taxon>Alkalilimnicola</taxon>
    </lineage>
</organism>
<feature type="domain" description="Histone deacetylase" evidence="2">
    <location>
        <begin position="20"/>
        <end position="304"/>
    </location>
</feature>
<accession>A0A3E0WKV1</accession>
<dbReference type="AlphaFoldDB" id="A0A3E0WKV1"/>
<evidence type="ECO:0000313" key="4">
    <source>
        <dbReference type="Proteomes" id="UP000256763"/>
    </source>
</evidence>
<dbReference type="GO" id="GO:0040029">
    <property type="term" value="P:epigenetic regulation of gene expression"/>
    <property type="evidence" value="ECO:0007669"/>
    <property type="project" value="TreeGrafter"/>
</dbReference>
<comment type="similarity">
    <text evidence="1">Belongs to the histone deacetylase family.</text>
</comment>
<dbReference type="PANTHER" id="PTHR10625:SF10">
    <property type="entry name" value="HISTONE DEACETYLASE HDAC1"/>
    <property type="match status" value="1"/>
</dbReference>
<dbReference type="InterPro" id="IPR023696">
    <property type="entry name" value="Ureohydrolase_dom_sf"/>
</dbReference>
<evidence type="ECO:0000313" key="3">
    <source>
        <dbReference type="EMBL" id="RFA33428.1"/>
    </source>
</evidence>
<dbReference type="EMBL" id="NFZW01000021">
    <property type="protein sequence ID" value="RFA33428.1"/>
    <property type="molecule type" value="Genomic_DNA"/>
</dbReference>
<dbReference type="PANTHER" id="PTHR10625">
    <property type="entry name" value="HISTONE DEACETYLASE HDAC1-RELATED"/>
    <property type="match status" value="1"/>
</dbReference>
<dbReference type="CDD" id="cd11599">
    <property type="entry name" value="HDAC_classII_2"/>
    <property type="match status" value="1"/>
</dbReference>
<evidence type="ECO:0000256" key="1">
    <source>
        <dbReference type="ARBA" id="ARBA00005947"/>
    </source>
</evidence>
<dbReference type="GO" id="GO:0004407">
    <property type="term" value="F:histone deacetylase activity"/>
    <property type="evidence" value="ECO:0007669"/>
    <property type="project" value="TreeGrafter"/>
</dbReference>
<dbReference type="Proteomes" id="UP000256763">
    <property type="component" value="Unassembled WGS sequence"/>
</dbReference>
<evidence type="ECO:0000259" key="2">
    <source>
        <dbReference type="Pfam" id="PF00850"/>
    </source>
</evidence>